<keyword evidence="6" id="KW-1185">Reference proteome</keyword>
<sequence length="646" mass="75020">MNSATTPEYDREFPSLEKKIDPITSKTSKLFIHPSEVQPDGKLKPLTQAEEVLNWQSENMVFQNEILQNLDKRMDKITEKIDETDEYLKVLSQKLHKHYRSLKAQVSQLDHDLRQMLEERTFGKTFDQKEREIINPQGQVKEIDDFLRASHERKPNPVKNSFFDPPTFLTYFKQPEKPSPFYPAYVSSPPNQVRYIPTAYRPKYTRTTTPSTSKTKGKASCLSASSSDSQDIPETTHPKIQKEEETPDKGFQAMEITRNCESPLKNYPLVESLAQKRDESSIDGDNNFDQETSTDETPRSVSSKSESEDNYIPRLLKANIKEEESFFEEESPEENLAPKRTKPNGGPLFTFDDIPPRTMKEWYHNLGTFKQDELHHLETTTNILGVLHHEFISDMEIFGRKNRQEFFEMKCCSLKTKDLDKHYHRMAHRYYVLNGYNDPSLKNTYASSLPRELQPKIHRMLATTQRDIKTMSLGQIHQVTLEALKKLCSLHHQFSEVIKQKSKSTHACRKPCLEITCKDKRCSCATKKKYHQQKYTKSHRIFKGKKKKTMKFFRRKPFIGKGGNQRCFICGKKGHFSKECPNNTHKSAKLINSLHPLEGDLESLYSEQSSTDEETIFALRDSSPDEASSSESEDDRYLLVYSFKEI</sequence>
<evidence type="ECO:0000256" key="1">
    <source>
        <dbReference type="PROSITE-ProRule" id="PRU00047"/>
    </source>
</evidence>
<dbReference type="InterPro" id="IPR036875">
    <property type="entry name" value="Znf_CCHC_sf"/>
</dbReference>
<dbReference type="Gramene" id="Psat03G0348000-T1">
    <property type="protein sequence ID" value="KAI5428511.1"/>
    <property type="gene ID" value="KIW84_033480"/>
</dbReference>
<evidence type="ECO:0000256" key="2">
    <source>
        <dbReference type="SAM" id="Coils"/>
    </source>
</evidence>
<dbReference type="Gene3D" id="4.10.60.10">
    <property type="entry name" value="Zinc finger, CCHC-type"/>
    <property type="match status" value="1"/>
</dbReference>
<keyword evidence="1" id="KW-0863">Zinc-finger</keyword>
<dbReference type="GO" id="GO:0008270">
    <property type="term" value="F:zinc ion binding"/>
    <property type="evidence" value="ECO:0007669"/>
    <property type="project" value="UniProtKB-KW"/>
</dbReference>
<dbReference type="PANTHER" id="PTHR48435:SF1">
    <property type="entry name" value="POLYPROTEIN"/>
    <property type="match status" value="1"/>
</dbReference>
<reference evidence="5 6" key="1">
    <citation type="journal article" date="2022" name="Nat. Genet.">
        <title>Improved pea reference genome and pan-genome highlight genomic features and evolutionary characteristics.</title>
        <authorList>
            <person name="Yang T."/>
            <person name="Liu R."/>
            <person name="Luo Y."/>
            <person name="Hu S."/>
            <person name="Wang D."/>
            <person name="Wang C."/>
            <person name="Pandey M.K."/>
            <person name="Ge S."/>
            <person name="Xu Q."/>
            <person name="Li N."/>
            <person name="Li G."/>
            <person name="Huang Y."/>
            <person name="Saxena R.K."/>
            <person name="Ji Y."/>
            <person name="Li M."/>
            <person name="Yan X."/>
            <person name="He Y."/>
            <person name="Liu Y."/>
            <person name="Wang X."/>
            <person name="Xiang C."/>
            <person name="Varshney R.K."/>
            <person name="Ding H."/>
            <person name="Gao S."/>
            <person name="Zong X."/>
        </authorList>
    </citation>
    <scope>NUCLEOTIDE SEQUENCE [LARGE SCALE GENOMIC DNA]</scope>
    <source>
        <strain evidence="5 6">cv. Zhongwan 6</strain>
    </source>
</reference>
<gene>
    <name evidence="5" type="ORF">KIW84_033480</name>
</gene>
<dbReference type="Pfam" id="PF00098">
    <property type="entry name" value="zf-CCHC"/>
    <property type="match status" value="1"/>
</dbReference>
<organism evidence="5 6">
    <name type="scientific">Pisum sativum</name>
    <name type="common">Garden pea</name>
    <name type="synonym">Lathyrus oleraceus</name>
    <dbReference type="NCBI Taxonomy" id="3888"/>
    <lineage>
        <taxon>Eukaryota</taxon>
        <taxon>Viridiplantae</taxon>
        <taxon>Streptophyta</taxon>
        <taxon>Embryophyta</taxon>
        <taxon>Tracheophyta</taxon>
        <taxon>Spermatophyta</taxon>
        <taxon>Magnoliopsida</taxon>
        <taxon>eudicotyledons</taxon>
        <taxon>Gunneridae</taxon>
        <taxon>Pentapetalae</taxon>
        <taxon>rosids</taxon>
        <taxon>fabids</taxon>
        <taxon>Fabales</taxon>
        <taxon>Fabaceae</taxon>
        <taxon>Papilionoideae</taxon>
        <taxon>50 kb inversion clade</taxon>
        <taxon>NPAAA clade</taxon>
        <taxon>Hologalegina</taxon>
        <taxon>IRL clade</taxon>
        <taxon>Fabeae</taxon>
        <taxon>Lathyrus</taxon>
    </lineage>
</organism>
<name>A0A9D5B366_PEA</name>
<dbReference type="Proteomes" id="UP001058974">
    <property type="component" value="Chromosome 3"/>
</dbReference>
<dbReference type="InterPro" id="IPR001878">
    <property type="entry name" value="Znf_CCHC"/>
</dbReference>
<keyword evidence="1" id="KW-0862">Zinc</keyword>
<comment type="caution">
    <text evidence="5">The sequence shown here is derived from an EMBL/GenBank/DDBJ whole genome shotgun (WGS) entry which is preliminary data.</text>
</comment>
<protein>
    <recommendedName>
        <fullName evidence="4">CCHC-type domain-containing protein</fullName>
    </recommendedName>
</protein>
<dbReference type="SMART" id="SM00343">
    <property type="entry name" value="ZnF_C2HC"/>
    <property type="match status" value="1"/>
</dbReference>
<feature type="coiled-coil region" evidence="2">
    <location>
        <begin position="67"/>
        <end position="119"/>
    </location>
</feature>
<feature type="domain" description="CCHC-type" evidence="4">
    <location>
        <begin position="566"/>
        <end position="582"/>
    </location>
</feature>
<feature type="region of interest" description="Disordered" evidence="3">
    <location>
        <begin position="199"/>
        <end position="250"/>
    </location>
</feature>
<evidence type="ECO:0000259" key="4">
    <source>
        <dbReference type="PROSITE" id="PS50158"/>
    </source>
</evidence>
<dbReference type="AlphaFoldDB" id="A0A9D5B366"/>
<feature type="region of interest" description="Disordered" evidence="3">
    <location>
        <begin position="327"/>
        <end position="348"/>
    </location>
</feature>
<dbReference type="EMBL" id="JAMSHJ010000003">
    <property type="protein sequence ID" value="KAI5428511.1"/>
    <property type="molecule type" value="Genomic_DNA"/>
</dbReference>
<evidence type="ECO:0000313" key="6">
    <source>
        <dbReference type="Proteomes" id="UP001058974"/>
    </source>
</evidence>
<proteinExistence type="predicted"/>
<dbReference type="InterPro" id="IPR053098">
    <property type="entry name" value="Petuviruses_polyprotein"/>
</dbReference>
<feature type="compositionally biased region" description="Basic and acidic residues" evidence="3">
    <location>
        <begin position="234"/>
        <end position="248"/>
    </location>
</feature>
<dbReference type="PANTHER" id="PTHR48435">
    <property type="entry name" value="POLYPROTEIN"/>
    <property type="match status" value="1"/>
</dbReference>
<dbReference type="PROSITE" id="PS50158">
    <property type="entry name" value="ZF_CCHC"/>
    <property type="match status" value="1"/>
</dbReference>
<accession>A0A9D5B366</accession>
<keyword evidence="2" id="KW-0175">Coiled coil</keyword>
<feature type="region of interest" description="Disordered" evidence="3">
    <location>
        <begin position="275"/>
        <end position="310"/>
    </location>
</feature>
<evidence type="ECO:0000256" key="3">
    <source>
        <dbReference type="SAM" id="MobiDB-lite"/>
    </source>
</evidence>
<dbReference type="SUPFAM" id="SSF57756">
    <property type="entry name" value="Retrovirus zinc finger-like domains"/>
    <property type="match status" value="1"/>
</dbReference>
<keyword evidence="1" id="KW-0479">Metal-binding</keyword>
<dbReference type="GO" id="GO:0003676">
    <property type="term" value="F:nucleic acid binding"/>
    <property type="evidence" value="ECO:0007669"/>
    <property type="project" value="InterPro"/>
</dbReference>
<evidence type="ECO:0000313" key="5">
    <source>
        <dbReference type="EMBL" id="KAI5428511.1"/>
    </source>
</evidence>
<feature type="compositionally biased region" description="Low complexity" evidence="3">
    <location>
        <begin position="199"/>
        <end position="229"/>
    </location>
</feature>